<dbReference type="PROSITE" id="PS50943">
    <property type="entry name" value="HTH_CROC1"/>
    <property type="match status" value="1"/>
</dbReference>
<dbReference type="SUPFAM" id="SSF47413">
    <property type="entry name" value="lambda repressor-like DNA-binding domains"/>
    <property type="match status" value="1"/>
</dbReference>
<dbReference type="Proteomes" id="UP000433050">
    <property type="component" value="Unassembled WGS sequence"/>
</dbReference>
<dbReference type="InterPro" id="IPR010982">
    <property type="entry name" value="Lambda_DNA-bd_dom_sf"/>
</dbReference>
<dbReference type="SMART" id="SM00530">
    <property type="entry name" value="HTH_XRE"/>
    <property type="match status" value="1"/>
</dbReference>
<dbReference type="CDD" id="cd00093">
    <property type="entry name" value="HTH_XRE"/>
    <property type="match status" value="1"/>
</dbReference>
<dbReference type="AlphaFoldDB" id="A0A5S9NF96"/>
<accession>A0A5S9NF96</accession>
<gene>
    <name evidence="2" type="ORF">STARVERO_00651</name>
</gene>
<dbReference type="Pfam" id="PF12844">
    <property type="entry name" value="HTH_19"/>
    <property type="match status" value="1"/>
</dbReference>
<keyword evidence="3" id="KW-1185">Reference proteome</keyword>
<feature type="domain" description="HTH cro/C1-type" evidence="1">
    <location>
        <begin position="10"/>
        <end position="63"/>
    </location>
</feature>
<dbReference type="GO" id="GO:0003677">
    <property type="term" value="F:DNA binding"/>
    <property type="evidence" value="ECO:0007669"/>
    <property type="project" value="InterPro"/>
</dbReference>
<evidence type="ECO:0000313" key="2">
    <source>
        <dbReference type="EMBL" id="CAA0088215.1"/>
    </source>
</evidence>
<name>A0A5S9NF96_9HYPH</name>
<protein>
    <recommendedName>
        <fullName evidence="1">HTH cro/C1-type domain-containing protein</fullName>
    </recommendedName>
</protein>
<evidence type="ECO:0000259" key="1">
    <source>
        <dbReference type="PROSITE" id="PS50943"/>
    </source>
</evidence>
<sequence length="163" mass="17687">MPHDEIRGRLKLIRESLGLSQTAMSEKIGGGKGTWQNIEAGNNPPNGTTLLAIAGLGFNPGWILTGIGPMRLADTPIDRESVETAIDRELMGRVVDSIARLYRELAISLSPVDLGRLSAEKYEEIAAASSDPAERMAMVKLMAVQLRKELLAPPQADVRKDRA</sequence>
<organism evidence="2 3">
    <name type="scientific">Starkeya nomas</name>
    <dbReference type="NCBI Taxonomy" id="2666134"/>
    <lineage>
        <taxon>Bacteria</taxon>
        <taxon>Pseudomonadati</taxon>
        <taxon>Pseudomonadota</taxon>
        <taxon>Alphaproteobacteria</taxon>
        <taxon>Hyphomicrobiales</taxon>
        <taxon>Xanthobacteraceae</taxon>
        <taxon>Starkeya</taxon>
    </lineage>
</organism>
<proteinExistence type="predicted"/>
<evidence type="ECO:0000313" key="3">
    <source>
        <dbReference type="Proteomes" id="UP000433050"/>
    </source>
</evidence>
<reference evidence="2 3" key="1">
    <citation type="submission" date="2019-12" db="EMBL/GenBank/DDBJ databases">
        <authorList>
            <person name="Reyes-Prieto M."/>
        </authorList>
    </citation>
    <scope>NUCLEOTIDE SEQUENCE [LARGE SCALE GENOMIC DNA]</scope>
    <source>
        <strain evidence="2">HF14-78462</strain>
    </source>
</reference>
<dbReference type="Gene3D" id="1.10.260.40">
    <property type="entry name" value="lambda repressor-like DNA-binding domains"/>
    <property type="match status" value="1"/>
</dbReference>
<dbReference type="EMBL" id="CACSAS010000001">
    <property type="protein sequence ID" value="CAA0088215.1"/>
    <property type="molecule type" value="Genomic_DNA"/>
</dbReference>
<dbReference type="InterPro" id="IPR001387">
    <property type="entry name" value="Cro/C1-type_HTH"/>
</dbReference>